<dbReference type="PANTHER" id="PTHR28268:SF1">
    <property type="entry name" value="MICOS SUBUNIT MIC26"/>
    <property type="match status" value="1"/>
</dbReference>
<keyword evidence="1" id="KW-1133">Transmembrane helix</keyword>
<dbReference type="InterPro" id="IPR019166">
    <property type="entry name" value="MIC26/MIC27"/>
</dbReference>
<protein>
    <recommendedName>
        <fullName evidence="1">MICOS complex subunit</fullName>
    </recommendedName>
</protein>
<keyword evidence="1" id="KW-0496">Mitochondrion</keyword>
<dbReference type="GO" id="GO:0061617">
    <property type="term" value="C:MICOS complex"/>
    <property type="evidence" value="ECO:0007669"/>
    <property type="project" value="UniProtKB-UniRule"/>
</dbReference>
<name>A0A2A9PBZ1_OPHUN</name>
<gene>
    <name evidence="3" type="ORF">XA68_13869</name>
</gene>
<organism evidence="3 4">
    <name type="scientific">Ophiocordyceps unilateralis</name>
    <name type="common">Zombie-ant fungus</name>
    <name type="synonym">Torrubia unilateralis</name>
    <dbReference type="NCBI Taxonomy" id="268505"/>
    <lineage>
        <taxon>Eukaryota</taxon>
        <taxon>Fungi</taxon>
        <taxon>Dikarya</taxon>
        <taxon>Ascomycota</taxon>
        <taxon>Pezizomycotina</taxon>
        <taxon>Sordariomycetes</taxon>
        <taxon>Hypocreomycetidae</taxon>
        <taxon>Hypocreales</taxon>
        <taxon>Ophiocordycipitaceae</taxon>
        <taxon>Ophiocordyceps</taxon>
    </lineage>
</organism>
<keyword evidence="4" id="KW-1185">Reference proteome</keyword>
<keyword evidence="1" id="KW-0812">Transmembrane</keyword>
<feature type="transmembrane region" description="Helical" evidence="1">
    <location>
        <begin position="179"/>
        <end position="196"/>
    </location>
</feature>
<feature type="transmembrane region" description="Helical" evidence="1">
    <location>
        <begin position="202"/>
        <end position="224"/>
    </location>
</feature>
<dbReference type="InterPro" id="IPR033181">
    <property type="entry name" value="Mic26_fungi"/>
</dbReference>
<evidence type="ECO:0000256" key="2">
    <source>
        <dbReference type="SAM" id="MobiDB-lite"/>
    </source>
</evidence>
<comment type="function">
    <text evidence="1">Component of the MICOS complex, a large protein complex of the mitochondrial inner membrane that plays crucial roles in the maintenance of crista junctions, inner membrane architecture, and formation of contact sites to the outer membrane.</text>
</comment>
<keyword evidence="1" id="KW-0999">Mitochondrion inner membrane</keyword>
<keyword evidence="1" id="KW-0472">Membrane</keyword>
<dbReference type="GO" id="GO:0044284">
    <property type="term" value="C:mitochondrial crista junction"/>
    <property type="evidence" value="ECO:0007669"/>
    <property type="project" value="TreeGrafter"/>
</dbReference>
<proteinExistence type="predicted"/>
<comment type="subunit">
    <text evidence="1">Component of the mitochondrial contact site and cristae organizing system (MICOS) complex.</text>
</comment>
<reference evidence="3 4" key="1">
    <citation type="journal article" date="2015" name="BMC Genomics">
        <title>Gene expression during zombie ant biting behavior reflects the complexity underlying fungal parasitic behavioral manipulation.</title>
        <authorList>
            <person name="de Bekker C."/>
            <person name="Ohm R.A."/>
            <person name="Loreto R.G."/>
            <person name="Sebastian A."/>
            <person name="Albert I."/>
            <person name="Merrow M."/>
            <person name="Brachmann A."/>
            <person name="Hughes D.P."/>
        </authorList>
    </citation>
    <scope>NUCLEOTIDE SEQUENCE [LARGE SCALE GENOMIC DNA]</scope>
    <source>
        <strain evidence="3 4">SC16a</strain>
    </source>
</reference>
<evidence type="ECO:0000313" key="3">
    <source>
        <dbReference type="EMBL" id="PFH58336.1"/>
    </source>
</evidence>
<dbReference type="Proteomes" id="UP000037136">
    <property type="component" value="Unassembled WGS sequence"/>
</dbReference>
<dbReference type="OrthoDB" id="2399148at2759"/>
<evidence type="ECO:0000313" key="4">
    <source>
        <dbReference type="Proteomes" id="UP000037136"/>
    </source>
</evidence>
<dbReference type="EMBL" id="LAZP02000302">
    <property type="protein sequence ID" value="PFH58336.1"/>
    <property type="molecule type" value="Genomic_DNA"/>
</dbReference>
<reference evidence="3 4" key="2">
    <citation type="journal article" date="2017" name="Sci. Rep.">
        <title>Ant-infecting Ophiocordyceps genomes reveal a high diversity of potential behavioral manipulation genes and a possible major role for enterotoxins.</title>
        <authorList>
            <person name="de Bekker C."/>
            <person name="Ohm R.A."/>
            <person name="Evans H.C."/>
            <person name="Brachmann A."/>
            <person name="Hughes D.P."/>
        </authorList>
    </citation>
    <scope>NUCLEOTIDE SEQUENCE [LARGE SCALE GENOMIC DNA]</scope>
    <source>
        <strain evidence="3 4">SC16a</strain>
    </source>
</reference>
<dbReference type="PANTHER" id="PTHR28268">
    <property type="entry name" value="MICOS SUBUNIT MIC26"/>
    <property type="match status" value="1"/>
</dbReference>
<evidence type="ECO:0000256" key="1">
    <source>
        <dbReference type="RuleBase" id="RU363021"/>
    </source>
</evidence>
<dbReference type="Pfam" id="PF09769">
    <property type="entry name" value="ApoO"/>
    <property type="match status" value="1"/>
</dbReference>
<dbReference type="AlphaFoldDB" id="A0A2A9PBZ1"/>
<feature type="compositionally biased region" description="Polar residues" evidence="2">
    <location>
        <begin position="96"/>
        <end position="109"/>
    </location>
</feature>
<dbReference type="STRING" id="268505.A0A2A9PBZ1"/>
<accession>A0A2A9PBZ1</accession>
<feature type="region of interest" description="Disordered" evidence="2">
    <location>
        <begin position="96"/>
        <end position="121"/>
    </location>
</feature>
<comment type="caution">
    <text evidence="3">The sequence shown here is derived from an EMBL/GenBank/DDBJ whole genome shotgun (WGS) entry which is preliminary data.</text>
</comment>
<sequence length="290" mass="31617">MKKAPVAPSSPHHSVVELGHLLVLRRRLANRADMATRVLLQRRSVAPLAILALGSMALAPATALAEQPVDKLSENPFEKRKPIYDDVSASPQINHLSAPTALSPSSQNLVAEPEAHSRRPTPTDRLAVHIGRARILLHRYAVATEDKVNATMDSAFHLEQSFTDTVASLAPPRGSGERLLPGAIYVLVAAMAGTIITRNRNIILRASVPLALGIGAGWAVLPLTMRNVSDLSWRYEQRFPTVADAHVRLREGIQKGLHLAKTHSEQGVRYIDDKVTDAREAVEGWVKQGK</sequence>
<dbReference type="GO" id="GO:0042407">
    <property type="term" value="P:cristae formation"/>
    <property type="evidence" value="ECO:0007669"/>
    <property type="project" value="InterPro"/>
</dbReference>
<comment type="subcellular location">
    <subcellularLocation>
        <location evidence="1">Mitochondrion inner membrane</location>
    </subcellularLocation>
</comment>